<dbReference type="EMBL" id="KN848889">
    <property type="protein sequence ID" value="KIR69495.1"/>
    <property type="molecule type" value="Genomic_DNA"/>
</dbReference>
<name>A0ABR5BK13_CRYGA</name>
<sequence>MTAFRHPRPSPRPARSTTSPPSPVPLTLPYPLHRQATRQAHRVARWGNRRDWTD</sequence>
<keyword evidence="3" id="KW-1185">Reference proteome</keyword>
<dbReference type="Proteomes" id="UP000053800">
    <property type="component" value="Unassembled WGS sequence"/>
</dbReference>
<feature type="compositionally biased region" description="Basic residues" evidence="1">
    <location>
        <begin position="35"/>
        <end position="44"/>
    </location>
</feature>
<gene>
    <name evidence="2" type="ORF">I314_00606</name>
</gene>
<organism evidence="2 3">
    <name type="scientific">Cryptococcus bacillisporus CA1873</name>
    <dbReference type="NCBI Taxonomy" id="1296111"/>
    <lineage>
        <taxon>Eukaryota</taxon>
        <taxon>Fungi</taxon>
        <taxon>Dikarya</taxon>
        <taxon>Basidiomycota</taxon>
        <taxon>Agaricomycotina</taxon>
        <taxon>Tremellomycetes</taxon>
        <taxon>Tremellales</taxon>
        <taxon>Cryptococcaceae</taxon>
        <taxon>Cryptococcus</taxon>
        <taxon>Cryptococcus gattii species complex</taxon>
    </lineage>
</organism>
<evidence type="ECO:0008006" key="4">
    <source>
        <dbReference type="Google" id="ProtNLM"/>
    </source>
</evidence>
<feature type="region of interest" description="Disordered" evidence="1">
    <location>
        <begin position="1"/>
        <end position="54"/>
    </location>
</feature>
<evidence type="ECO:0000256" key="1">
    <source>
        <dbReference type="SAM" id="MobiDB-lite"/>
    </source>
</evidence>
<accession>A0ABR5BK13</accession>
<evidence type="ECO:0000313" key="3">
    <source>
        <dbReference type="Proteomes" id="UP000053800"/>
    </source>
</evidence>
<reference evidence="2 3" key="1">
    <citation type="submission" date="2015-01" db="EMBL/GenBank/DDBJ databases">
        <title>The Genome Sequence of Cryptococcus gattii CA1873.</title>
        <authorList>
            <consortium name="The Broad Institute Genomics Platform"/>
            <person name="Cuomo C."/>
            <person name="Litvintseva A."/>
            <person name="Chen Y."/>
            <person name="Heitman J."/>
            <person name="Sun S."/>
            <person name="Springer D."/>
            <person name="Dromer F."/>
            <person name="Young S."/>
            <person name="Zeng Q."/>
            <person name="Gargeya S."/>
            <person name="Abouelleil A."/>
            <person name="Alvarado L."/>
            <person name="Chapman S.B."/>
            <person name="Gainer-Dewar J."/>
            <person name="Goldberg J."/>
            <person name="Griggs A."/>
            <person name="Gujja S."/>
            <person name="Hansen M."/>
            <person name="Howarth C."/>
            <person name="Imamovic A."/>
            <person name="Larimer J."/>
            <person name="Murphy C."/>
            <person name="Naylor J."/>
            <person name="Pearson M."/>
            <person name="Priest M."/>
            <person name="Roberts A."/>
            <person name="Saif S."/>
            <person name="Shea T."/>
            <person name="Sykes S."/>
            <person name="Wortman J."/>
            <person name="Nusbaum C."/>
            <person name="Birren B."/>
        </authorList>
    </citation>
    <scope>NUCLEOTIDE SEQUENCE [LARGE SCALE GENOMIC DNA]</scope>
    <source>
        <strain evidence="2 3">CA1873</strain>
    </source>
</reference>
<evidence type="ECO:0000313" key="2">
    <source>
        <dbReference type="EMBL" id="KIR69495.1"/>
    </source>
</evidence>
<proteinExistence type="predicted"/>
<protein>
    <recommendedName>
        <fullName evidence="4">DUF2510 domain-containing protein</fullName>
    </recommendedName>
</protein>